<evidence type="ECO:0000313" key="1">
    <source>
        <dbReference type="EMBL" id="MCI2242842.1"/>
    </source>
</evidence>
<reference evidence="1" key="1">
    <citation type="submission" date="2021-11" db="EMBL/GenBank/DDBJ databases">
        <title>A Novel Adlercreutzia Species, isolated from a Allomyrina dichotoma larva feces.</title>
        <authorList>
            <person name="Suh M.K."/>
        </authorList>
    </citation>
    <scope>NUCLEOTIDE SEQUENCE</scope>
    <source>
        <strain evidence="1">JBNU-10</strain>
    </source>
</reference>
<dbReference type="SFLD" id="SFLDS00003">
    <property type="entry name" value="Haloacid_Dehalogenase"/>
    <property type="match status" value="1"/>
</dbReference>
<dbReference type="SUPFAM" id="SSF56784">
    <property type="entry name" value="HAD-like"/>
    <property type="match status" value="1"/>
</dbReference>
<dbReference type="Proteomes" id="UP001430755">
    <property type="component" value="Unassembled WGS sequence"/>
</dbReference>
<dbReference type="InterPro" id="IPR023198">
    <property type="entry name" value="PGP-like_dom2"/>
</dbReference>
<dbReference type="InterPro" id="IPR050155">
    <property type="entry name" value="HAD-like_hydrolase_sf"/>
</dbReference>
<dbReference type="InterPro" id="IPR023214">
    <property type="entry name" value="HAD_sf"/>
</dbReference>
<accession>A0ABS9WK97</accession>
<dbReference type="RefSeq" id="WP_242166391.1">
    <property type="nucleotide sequence ID" value="NZ_JAJMLW010000004.1"/>
</dbReference>
<dbReference type="Pfam" id="PF13419">
    <property type="entry name" value="HAD_2"/>
    <property type="match status" value="1"/>
</dbReference>
<comment type="caution">
    <text evidence="1">The sequence shown here is derived from an EMBL/GenBank/DDBJ whole genome shotgun (WGS) entry which is preliminary data.</text>
</comment>
<dbReference type="PANTHER" id="PTHR43434">
    <property type="entry name" value="PHOSPHOGLYCOLATE PHOSPHATASE"/>
    <property type="match status" value="1"/>
</dbReference>
<dbReference type="SFLD" id="SFLDG01129">
    <property type="entry name" value="C1.5:_HAD__Beta-PGM__Phosphata"/>
    <property type="match status" value="1"/>
</dbReference>
<sequence length="221" mass="23542">MEQAPLGVLFDLDGTLIDTHDIILASFRHTTRTVLGREIPDEVLMQKVGQPLVTQMWDFTDDQEVHDRLVDEYRAHNDVIHDERVALFPGVAEALAGLAAMGCPMGVVTSKRSGLARRALELTGVAGRFAFVLGPDECPAHKPDPAPVAQGCAELGLTPARCLYVGDSPFDIQAGNGAGCATAAALWGMFPPEVLAAEGPTFTLESMAELPALARRLAAGR</sequence>
<keyword evidence="2" id="KW-1185">Reference proteome</keyword>
<dbReference type="Gene3D" id="1.10.150.240">
    <property type="entry name" value="Putative phosphatase, domain 2"/>
    <property type="match status" value="1"/>
</dbReference>
<dbReference type="GO" id="GO:0016787">
    <property type="term" value="F:hydrolase activity"/>
    <property type="evidence" value="ECO:0007669"/>
    <property type="project" value="UniProtKB-KW"/>
</dbReference>
<evidence type="ECO:0000313" key="2">
    <source>
        <dbReference type="Proteomes" id="UP001430755"/>
    </source>
</evidence>
<name>A0ABS9WK97_9ACTN</name>
<dbReference type="PANTHER" id="PTHR43434:SF26">
    <property type="entry name" value="PYROPHOSPHATASE PPAX"/>
    <property type="match status" value="1"/>
</dbReference>
<dbReference type="NCBIfam" id="TIGR01549">
    <property type="entry name" value="HAD-SF-IA-v1"/>
    <property type="match status" value="1"/>
</dbReference>
<dbReference type="NCBIfam" id="TIGR01509">
    <property type="entry name" value="HAD-SF-IA-v3"/>
    <property type="match status" value="1"/>
</dbReference>
<dbReference type="Gene3D" id="3.40.50.1000">
    <property type="entry name" value="HAD superfamily/HAD-like"/>
    <property type="match status" value="1"/>
</dbReference>
<gene>
    <name evidence="1" type="ORF">LPT13_10845</name>
</gene>
<organism evidence="1 2">
    <name type="scientific">Adlercreutzia faecimuris</name>
    <dbReference type="NCBI Taxonomy" id="2897341"/>
    <lineage>
        <taxon>Bacteria</taxon>
        <taxon>Bacillati</taxon>
        <taxon>Actinomycetota</taxon>
        <taxon>Coriobacteriia</taxon>
        <taxon>Eggerthellales</taxon>
        <taxon>Eggerthellaceae</taxon>
        <taxon>Adlercreutzia</taxon>
    </lineage>
</organism>
<dbReference type="InterPro" id="IPR036412">
    <property type="entry name" value="HAD-like_sf"/>
</dbReference>
<keyword evidence="1" id="KW-0378">Hydrolase</keyword>
<dbReference type="SFLD" id="SFLDG01135">
    <property type="entry name" value="C1.5.6:_HAD__Beta-PGM__Phospha"/>
    <property type="match status" value="1"/>
</dbReference>
<proteinExistence type="predicted"/>
<dbReference type="InterPro" id="IPR041492">
    <property type="entry name" value="HAD_2"/>
</dbReference>
<protein>
    <submittedName>
        <fullName evidence="1">HAD-IA family hydrolase</fullName>
    </submittedName>
</protein>
<dbReference type="InterPro" id="IPR006439">
    <property type="entry name" value="HAD-SF_hydro_IA"/>
</dbReference>
<dbReference type="EMBL" id="JAJMLW010000004">
    <property type="protein sequence ID" value="MCI2242842.1"/>
    <property type="molecule type" value="Genomic_DNA"/>
</dbReference>